<dbReference type="PROSITE" id="PS51225">
    <property type="entry name" value="MARVEL"/>
    <property type="match status" value="1"/>
</dbReference>
<feature type="transmembrane region" description="Helical" evidence="6">
    <location>
        <begin position="120"/>
        <end position="143"/>
    </location>
</feature>
<keyword evidence="4 5" id="KW-0472">Membrane</keyword>
<evidence type="ECO:0000256" key="1">
    <source>
        <dbReference type="ARBA" id="ARBA00004141"/>
    </source>
</evidence>
<keyword evidence="2 5" id="KW-0812">Transmembrane</keyword>
<sequence length="190" mass="21349">MPIEFDKDFPKGWPFGVLKTIQWLAPLGLLITLYLGYYMFNGVGIAIFSGWNAFLYSLITWICYVLGVHKKIFSFNQGAGQLFIPFALMDFLVSLFFMLFFGISTLVCAICIFEGLKYRFGVFLTYLFATGFSLLSGLAYGYYAILIYRACPNGQLRNLSSLVIEADGTSARPTMETNIQTSTSRPTMVV</sequence>
<dbReference type="AlphaFoldDB" id="A0A914PTT7"/>
<evidence type="ECO:0000256" key="5">
    <source>
        <dbReference type="PROSITE-ProRule" id="PRU00581"/>
    </source>
</evidence>
<comment type="subcellular location">
    <subcellularLocation>
        <location evidence="1">Membrane</location>
        <topology evidence="1">Multi-pass membrane protein</topology>
    </subcellularLocation>
</comment>
<evidence type="ECO:0000256" key="4">
    <source>
        <dbReference type="ARBA" id="ARBA00023136"/>
    </source>
</evidence>
<evidence type="ECO:0000256" key="3">
    <source>
        <dbReference type="ARBA" id="ARBA00022989"/>
    </source>
</evidence>
<name>A0A914PTT7_9BILA</name>
<accession>A0A914PTT7</accession>
<dbReference type="InterPro" id="IPR008253">
    <property type="entry name" value="Marvel"/>
</dbReference>
<dbReference type="WBParaSite" id="PDA_v2.g18274.t1">
    <property type="protein sequence ID" value="PDA_v2.g18274.t1"/>
    <property type="gene ID" value="PDA_v2.g18274"/>
</dbReference>
<proteinExistence type="predicted"/>
<feature type="domain" description="MARVEL" evidence="7">
    <location>
        <begin position="10"/>
        <end position="152"/>
    </location>
</feature>
<evidence type="ECO:0000256" key="2">
    <source>
        <dbReference type="ARBA" id="ARBA00022692"/>
    </source>
</evidence>
<protein>
    <submittedName>
        <fullName evidence="9">MARVEL domain-containing protein</fullName>
    </submittedName>
</protein>
<keyword evidence="8" id="KW-1185">Reference proteome</keyword>
<evidence type="ECO:0000313" key="9">
    <source>
        <dbReference type="WBParaSite" id="PDA_v2.g18274.t1"/>
    </source>
</evidence>
<feature type="transmembrane region" description="Helical" evidence="6">
    <location>
        <begin position="87"/>
        <end position="113"/>
    </location>
</feature>
<evidence type="ECO:0000259" key="7">
    <source>
        <dbReference type="PROSITE" id="PS51225"/>
    </source>
</evidence>
<feature type="transmembrane region" description="Helical" evidence="6">
    <location>
        <begin position="47"/>
        <end position="67"/>
    </location>
</feature>
<dbReference type="GO" id="GO:0016020">
    <property type="term" value="C:membrane"/>
    <property type="evidence" value="ECO:0007669"/>
    <property type="project" value="UniProtKB-SubCell"/>
</dbReference>
<feature type="transmembrane region" description="Helical" evidence="6">
    <location>
        <begin position="20"/>
        <end position="40"/>
    </location>
</feature>
<keyword evidence="3 6" id="KW-1133">Transmembrane helix</keyword>
<organism evidence="8 9">
    <name type="scientific">Panagrolaimus davidi</name>
    <dbReference type="NCBI Taxonomy" id="227884"/>
    <lineage>
        <taxon>Eukaryota</taxon>
        <taxon>Metazoa</taxon>
        <taxon>Ecdysozoa</taxon>
        <taxon>Nematoda</taxon>
        <taxon>Chromadorea</taxon>
        <taxon>Rhabditida</taxon>
        <taxon>Tylenchina</taxon>
        <taxon>Panagrolaimomorpha</taxon>
        <taxon>Panagrolaimoidea</taxon>
        <taxon>Panagrolaimidae</taxon>
        <taxon>Panagrolaimus</taxon>
    </lineage>
</organism>
<evidence type="ECO:0000256" key="6">
    <source>
        <dbReference type="SAM" id="Phobius"/>
    </source>
</evidence>
<reference evidence="9" key="1">
    <citation type="submission" date="2022-11" db="UniProtKB">
        <authorList>
            <consortium name="WormBaseParasite"/>
        </authorList>
    </citation>
    <scope>IDENTIFICATION</scope>
</reference>
<evidence type="ECO:0000313" key="8">
    <source>
        <dbReference type="Proteomes" id="UP000887578"/>
    </source>
</evidence>
<dbReference type="Proteomes" id="UP000887578">
    <property type="component" value="Unplaced"/>
</dbReference>